<dbReference type="AlphaFoldDB" id="A0A1G1WWC1"/>
<gene>
    <name evidence="1" type="ORF">A3A57_02935</name>
</gene>
<comment type="caution">
    <text evidence="1">The sequence shown here is derived from an EMBL/GenBank/DDBJ whole genome shotgun (WGS) entry which is preliminary data.</text>
</comment>
<protein>
    <recommendedName>
        <fullName evidence="3">Translation elongation factor-like protein</fullName>
    </recommendedName>
</protein>
<reference evidence="1 2" key="1">
    <citation type="journal article" date="2016" name="Nat. Commun.">
        <title>Thousands of microbial genomes shed light on interconnected biogeochemical processes in an aquifer system.</title>
        <authorList>
            <person name="Anantharaman K."/>
            <person name="Brown C.T."/>
            <person name="Hug L.A."/>
            <person name="Sharon I."/>
            <person name="Castelle C.J."/>
            <person name="Probst A.J."/>
            <person name="Thomas B.C."/>
            <person name="Singh A."/>
            <person name="Wilkins M.J."/>
            <person name="Karaoz U."/>
            <person name="Brodie E.L."/>
            <person name="Williams K.H."/>
            <person name="Hubbard S.S."/>
            <person name="Banfield J.F."/>
        </authorList>
    </citation>
    <scope>NUCLEOTIDE SEQUENCE [LARGE SCALE GENOMIC DNA]</scope>
</reference>
<dbReference type="InterPro" id="IPR009000">
    <property type="entry name" value="Transl_B-barrel_sf"/>
</dbReference>
<evidence type="ECO:0008006" key="3">
    <source>
        <dbReference type="Google" id="ProtNLM"/>
    </source>
</evidence>
<dbReference type="Gene3D" id="2.40.30.10">
    <property type="entry name" value="Translation factors"/>
    <property type="match status" value="1"/>
</dbReference>
<name>A0A1G1WWC1_9BACT</name>
<accession>A0A1G1WWC1</accession>
<dbReference type="Proteomes" id="UP000179279">
    <property type="component" value="Unassembled WGS sequence"/>
</dbReference>
<sequence length="84" mass="9276">MATERHIGKITHYYDNIGVGVIKLSGALKVGTKIHVKGAHDDFEQIVESMQLEHKQVKSGNKGQEIAIKVDSTVHKNDQVLAIE</sequence>
<evidence type="ECO:0000313" key="1">
    <source>
        <dbReference type="EMBL" id="OGY32048.1"/>
    </source>
</evidence>
<dbReference type="EMBL" id="MHDA01000024">
    <property type="protein sequence ID" value="OGY32048.1"/>
    <property type="molecule type" value="Genomic_DNA"/>
</dbReference>
<evidence type="ECO:0000313" key="2">
    <source>
        <dbReference type="Proteomes" id="UP000179279"/>
    </source>
</evidence>
<organism evidence="1 2">
    <name type="scientific">Candidatus Woykebacteria bacterium RIFCSPLOWO2_01_FULL_41_12</name>
    <dbReference type="NCBI Taxonomy" id="1802604"/>
    <lineage>
        <taxon>Bacteria</taxon>
        <taxon>Candidatus Woykeibacteriota</taxon>
    </lineage>
</organism>
<dbReference type="SUPFAM" id="SSF50447">
    <property type="entry name" value="Translation proteins"/>
    <property type="match status" value="1"/>
</dbReference>
<proteinExistence type="predicted"/>